<name>A0A7C5UYA4_9CREN</name>
<dbReference type="AlphaFoldDB" id="A0A7C5UYA4"/>
<sequence>MDRKVGAMVKFRCLCDGQCCKKYWIPITHLDLLRLKIYGGIEVNENIVELKDRENYELDIYPPIVIGEKEYFLALTSRDDGRCIFLRDDGRCSVHEYKPLVRRFYPFVYYVKENGEIGIDVNEKAIGECPGLVMDGEPIDREIVENLKRVTYARREELKLWSETINEWNIVYSKKVSDLKIFLKFGLDKAEKHMKELVKKGIWIK</sequence>
<reference evidence="1" key="1">
    <citation type="journal article" date="2020" name="mSystems">
        <title>Genome- and Community-Level Interaction Insights into Carbon Utilization and Element Cycling Functions of Hydrothermarchaeota in Hydrothermal Sediment.</title>
        <authorList>
            <person name="Zhou Z."/>
            <person name="Liu Y."/>
            <person name="Xu W."/>
            <person name="Pan J."/>
            <person name="Luo Z.H."/>
            <person name="Li M."/>
        </authorList>
    </citation>
    <scope>NUCLEOTIDE SEQUENCE [LARGE SCALE GENOMIC DNA]</scope>
    <source>
        <strain evidence="1">SpSt-1</strain>
    </source>
</reference>
<accession>A0A7C5UYA4</accession>
<protein>
    <submittedName>
        <fullName evidence="1">YkgJ family cysteine cluster protein</fullName>
    </submittedName>
</protein>
<dbReference type="EMBL" id="DRUB01000184">
    <property type="protein sequence ID" value="HHR96964.1"/>
    <property type="molecule type" value="Genomic_DNA"/>
</dbReference>
<dbReference type="Pfam" id="PF03692">
    <property type="entry name" value="CxxCxxCC"/>
    <property type="match status" value="1"/>
</dbReference>
<organism evidence="1">
    <name type="scientific">Ignisphaera aggregans</name>
    <dbReference type="NCBI Taxonomy" id="334771"/>
    <lineage>
        <taxon>Archaea</taxon>
        <taxon>Thermoproteota</taxon>
        <taxon>Thermoprotei</taxon>
        <taxon>Desulfurococcales</taxon>
        <taxon>Desulfurococcaceae</taxon>
        <taxon>Ignisphaera</taxon>
    </lineage>
</organism>
<dbReference type="InterPro" id="IPR005358">
    <property type="entry name" value="Puta_zinc/iron-chelating_dom"/>
</dbReference>
<comment type="caution">
    <text evidence="1">The sequence shown here is derived from an EMBL/GenBank/DDBJ whole genome shotgun (WGS) entry which is preliminary data.</text>
</comment>
<dbReference type="PANTHER" id="PTHR35866">
    <property type="entry name" value="PUTATIVE-RELATED"/>
    <property type="match status" value="1"/>
</dbReference>
<dbReference type="PANTHER" id="PTHR35866:SF1">
    <property type="entry name" value="YKGJ FAMILY CYSTEINE CLUSTER PROTEIN"/>
    <property type="match status" value="1"/>
</dbReference>
<proteinExistence type="predicted"/>
<gene>
    <name evidence="1" type="ORF">ENL47_09280</name>
</gene>
<evidence type="ECO:0000313" key="1">
    <source>
        <dbReference type="EMBL" id="HHR96964.1"/>
    </source>
</evidence>